<evidence type="ECO:0000259" key="10">
    <source>
        <dbReference type="Pfam" id="PF02911"/>
    </source>
</evidence>
<dbReference type="HAMAP" id="MF_00182">
    <property type="entry name" value="Formyl_trans"/>
    <property type="match status" value="1"/>
</dbReference>
<dbReference type="CDD" id="cd08646">
    <property type="entry name" value="FMT_core_Met-tRNA-FMT_N"/>
    <property type="match status" value="1"/>
</dbReference>
<evidence type="ECO:0000256" key="8">
    <source>
        <dbReference type="HAMAP-Rule" id="MF_00182"/>
    </source>
</evidence>
<dbReference type="InterPro" id="IPR044135">
    <property type="entry name" value="Met-tRNA-FMT_C"/>
</dbReference>
<evidence type="ECO:0000256" key="3">
    <source>
        <dbReference type="ARBA" id="ARBA00012261"/>
    </source>
</evidence>
<dbReference type="SUPFAM" id="SSF53328">
    <property type="entry name" value="Formyltransferase"/>
    <property type="match status" value="1"/>
</dbReference>
<keyword evidence="6 8" id="KW-0648">Protein biosynthesis</keyword>
<dbReference type="GO" id="GO:0005829">
    <property type="term" value="C:cytosol"/>
    <property type="evidence" value="ECO:0007669"/>
    <property type="project" value="TreeGrafter"/>
</dbReference>
<dbReference type="CDD" id="cd08704">
    <property type="entry name" value="Met_tRNA_FMT_C"/>
    <property type="match status" value="1"/>
</dbReference>
<dbReference type="InterPro" id="IPR005794">
    <property type="entry name" value="Fmt"/>
</dbReference>
<evidence type="ECO:0000256" key="6">
    <source>
        <dbReference type="ARBA" id="ARBA00022917"/>
    </source>
</evidence>
<dbReference type="Gene3D" id="3.10.25.10">
    <property type="entry name" value="Formyl transferase, C-terminal domain"/>
    <property type="match status" value="1"/>
</dbReference>
<dbReference type="InterPro" id="IPR036477">
    <property type="entry name" value="Formyl_transf_N_sf"/>
</dbReference>
<dbReference type="OrthoDB" id="9802815at2"/>
<dbReference type="InterPro" id="IPR005793">
    <property type="entry name" value="Formyl_trans_C"/>
</dbReference>
<dbReference type="PANTHER" id="PTHR11138:SF5">
    <property type="entry name" value="METHIONYL-TRNA FORMYLTRANSFERASE, MITOCHONDRIAL"/>
    <property type="match status" value="1"/>
</dbReference>
<protein>
    <recommendedName>
        <fullName evidence="4 8">Methionyl-tRNA formyltransferase</fullName>
        <ecNumber evidence="3 8">2.1.2.9</ecNumber>
    </recommendedName>
</protein>
<dbReference type="GO" id="GO:0004479">
    <property type="term" value="F:methionyl-tRNA formyltransferase activity"/>
    <property type="evidence" value="ECO:0007669"/>
    <property type="project" value="UniProtKB-UniRule"/>
</dbReference>
<reference evidence="11 12" key="1">
    <citation type="submission" date="2017-05" db="EMBL/GenBank/DDBJ databases">
        <title>Butyricicoccus porcorum sp. nov. a butyrate-producing bacterium from the swine intestinal tract.</title>
        <authorList>
            <person name="Trachsel J."/>
            <person name="Humphrey S."/>
            <person name="Allen H.K."/>
        </authorList>
    </citation>
    <scope>NUCLEOTIDE SEQUENCE [LARGE SCALE GENOMIC DNA]</scope>
    <source>
        <strain evidence="11">BB10</strain>
    </source>
</reference>
<accession>A0A252F6K1</accession>
<feature type="binding site" evidence="8">
    <location>
        <begin position="109"/>
        <end position="112"/>
    </location>
    <ligand>
        <name>(6S)-5,6,7,8-tetrahydrofolate</name>
        <dbReference type="ChEBI" id="CHEBI:57453"/>
    </ligand>
</feature>
<evidence type="ECO:0000256" key="1">
    <source>
        <dbReference type="ARBA" id="ARBA00002606"/>
    </source>
</evidence>
<name>A0A252F6K1_9FIRM</name>
<gene>
    <name evidence="8" type="primary">fmt</name>
    <name evidence="11" type="ORF">CBW42_02210</name>
</gene>
<evidence type="ECO:0000256" key="2">
    <source>
        <dbReference type="ARBA" id="ARBA00010699"/>
    </source>
</evidence>
<evidence type="ECO:0000256" key="4">
    <source>
        <dbReference type="ARBA" id="ARBA00016014"/>
    </source>
</evidence>
<feature type="domain" description="Formyl transferase C-terminal" evidence="10">
    <location>
        <begin position="204"/>
        <end position="301"/>
    </location>
</feature>
<dbReference type="Gene3D" id="3.40.50.170">
    <property type="entry name" value="Formyl transferase, N-terminal domain"/>
    <property type="match status" value="1"/>
</dbReference>
<dbReference type="PANTHER" id="PTHR11138">
    <property type="entry name" value="METHIONYL-TRNA FORMYLTRANSFERASE"/>
    <property type="match status" value="1"/>
</dbReference>
<dbReference type="EMBL" id="NHOC01000002">
    <property type="protein sequence ID" value="OUM21408.1"/>
    <property type="molecule type" value="Genomic_DNA"/>
</dbReference>
<evidence type="ECO:0000313" key="11">
    <source>
        <dbReference type="EMBL" id="OUM21408.1"/>
    </source>
</evidence>
<dbReference type="SUPFAM" id="SSF50486">
    <property type="entry name" value="FMT C-terminal domain-like"/>
    <property type="match status" value="1"/>
</dbReference>
<evidence type="ECO:0000256" key="7">
    <source>
        <dbReference type="ARBA" id="ARBA00048558"/>
    </source>
</evidence>
<proteinExistence type="inferred from homology"/>
<dbReference type="EC" id="2.1.2.9" evidence="3 8"/>
<sequence>MRIVYMGTPDFAVASLERLIADGHDIAAVFTQPDKPQGRKMKLTPPPVKQLAMQHDIPVYQPDTFKNESQLALLQELNPEVIVVVAYGKLLPGYVLDLPKYGCINVHGSLLPKYRGAAPVQWMVLNGEQTAGVTTMYMDRGLDTGDILLMRETEVGENETAGELFDRLAAMGADLISETLARLPEGIARTPQDDSASTYVSVLDKSMAVVDWTKSAQEVHNLIRGLDPWPVALTTREGGRLKLFQSRLTGRTAQAAPGTVVEADPKSGLFVACGDGGVLQILEVQMVGKKRMPAGDYLRGHAMQPGTVLGG</sequence>
<keyword evidence="5 8" id="KW-0808">Transferase</keyword>
<keyword evidence="12" id="KW-1185">Reference proteome</keyword>
<comment type="function">
    <text evidence="1 8">Attaches a formyl group to the free amino group of methionyl-tRNA(fMet). The formyl group appears to play a dual role in the initiator identity of N-formylmethionyl-tRNA by promoting its recognition by IF2 and preventing the misappropriation of this tRNA by the elongation apparatus.</text>
</comment>
<evidence type="ECO:0000313" key="12">
    <source>
        <dbReference type="Proteomes" id="UP000194903"/>
    </source>
</evidence>
<dbReference type="InterPro" id="IPR011034">
    <property type="entry name" value="Formyl_transferase-like_C_sf"/>
</dbReference>
<feature type="domain" description="Formyl transferase N-terminal" evidence="9">
    <location>
        <begin position="1"/>
        <end position="179"/>
    </location>
</feature>
<dbReference type="InterPro" id="IPR037022">
    <property type="entry name" value="Formyl_trans_C_sf"/>
</dbReference>
<dbReference type="InterPro" id="IPR041711">
    <property type="entry name" value="Met-tRNA-FMT_N"/>
</dbReference>
<organism evidence="11 12">
    <name type="scientific">Butyricicoccus porcorum</name>
    <dbReference type="NCBI Taxonomy" id="1945634"/>
    <lineage>
        <taxon>Bacteria</taxon>
        <taxon>Bacillati</taxon>
        <taxon>Bacillota</taxon>
        <taxon>Clostridia</taxon>
        <taxon>Eubacteriales</taxon>
        <taxon>Butyricicoccaceae</taxon>
        <taxon>Butyricicoccus</taxon>
    </lineage>
</organism>
<comment type="similarity">
    <text evidence="2 8">Belongs to the Fmt family.</text>
</comment>
<dbReference type="FunFam" id="3.40.50.12230:FF:000001">
    <property type="entry name" value="Methionyl-tRNA formyltransferase"/>
    <property type="match status" value="1"/>
</dbReference>
<dbReference type="Pfam" id="PF00551">
    <property type="entry name" value="Formyl_trans_N"/>
    <property type="match status" value="1"/>
</dbReference>
<evidence type="ECO:0000256" key="5">
    <source>
        <dbReference type="ARBA" id="ARBA00022679"/>
    </source>
</evidence>
<comment type="catalytic activity">
    <reaction evidence="7 8">
        <text>L-methionyl-tRNA(fMet) + (6R)-10-formyltetrahydrofolate = N-formyl-L-methionyl-tRNA(fMet) + (6S)-5,6,7,8-tetrahydrofolate + H(+)</text>
        <dbReference type="Rhea" id="RHEA:24380"/>
        <dbReference type="Rhea" id="RHEA-COMP:9952"/>
        <dbReference type="Rhea" id="RHEA-COMP:9953"/>
        <dbReference type="ChEBI" id="CHEBI:15378"/>
        <dbReference type="ChEBI" id="CHEBI:57453"/>
        <dbReference type="ChEBI" id="CHEBI:78530"/>
        <dbReference type="ChEBI" id="CHEBI:78844"/>
        <dbReference type="ChEBI" id="CHEBI:195366"/>
        <dbReference type="EC" id="2.1.2.9"/>
    </reaction>
</comment>
<evidence type="ECO:0000259" key="9">
    <source>
        <dbReference type="Pfam" id="PF00551"/>
    </source>
</evidence>
<dbReference type="Pfam" id="PF02911">
    <property type="entry name" value="Formyl_trans_C"/>
    <property type="match status" value="1"/>
</dbReference>
<dbReference type="RefSeq" id="WP_087017317.1">
    <property type="nucleotide sequence ID" value="NZ_CP178353.1"/>
</dbReference>
<dbReference type="InterPro" id="IPR002376">
    <property type="entry name" value="Formyl_transf_N"/>
</dbReference>
<comment type="caution">
    <text evidence="11">The sequence shown here is derived from an EMBL/GenBank/DDBJ whole genome shotgun (WGS) entry which is preliminary data.</text>
</comment>
<dbReference type="Proteomes" id="UP000194903">
    <property type="component" value="Unassembled WGS sequence"/>
</dbReference>
<dbReference type="AlphaFoldDB" id="A0A252F6K1"/>
<dbReference type="NCBIfam" id="TIGR00460">
    <property type="entry name" value="fmt"/>
    <property type="match status" value="1"/>
</dbReference>